<protein>
    <submittedName>
        <fullName evidence="3">Uncharacterized protein</fullName>
    </submittedName>
</protein>
<sequence length="156" mass="16747">MESATQREWFPPPPRELLNRVSAPPRVNYDYGDDGASSNYAAPIFNPLPSGPPPPAPSVVAPPLTTAAGVVAVAAPHGSSNHSSFLTSNGSLLLPRKLQKRKDNDDEEAGSKLQKSHAKYMAAKKTVCITVLIYPQLLLKKGYALTILRCKNNISA</sequence>
<dbReference type="Proteomes" id="UP000492821">
    <property type="component" value="Unassembled WGS sequence"/>
</dbReference>
<evidence type="ECO:0000313" key="2">
    <source>
        <dbReference type="Proteomes" id="UP000492821"/>
    </source>
</evidence>
<dbReference type="WBParaSite" id="Pan_g4401.t1">
    <property type="protein sequence ID" value="Pan_g4401.t1"/>
    <property type="gene ID" value="Pan_g4401"/>
</dbReference>
<name>A0A7E4VWL7_PANRE</name>
<dbReference type="AlphaFoldDB" id="A0A7E4VWL7"/>
<evidence type="ECO:0000313" key="3">
    <source>
        <dbReference type="WBParaSite" id="Pan_g4401.t1"/>
    </source>
</evidence>
<reference evidence="3" key="2">
    <citation type="submission" date="2020-10" db="UniProtKB">
        <authorList>
            <consortium name="WormBaseParasite"/>
        </authorList>
    </citation>
    <scope>IDENTIFICATION</scope>
</reference>
<organism evidence="2 3">
    <name type="scientific">Panagrellus redivivus</name>
    <name type="common">Microworm</name>
    <dbReference type="NCBI Taxonomy" id="6233"/>
    <lineage>
        <taxon>Eukaryota</taxon>
        <taxon>Metazoa</taxon>
        <taxon>Ecdysozoa</taxon>
        <taxon>Nematoda</taxon>
        <taxon>Chromadorea</taxon>
        <taxon>Rhabditida</taxon>
        <taxon>Tylenchina</taxon>
        <taxon>Panagrolaimomorpha</taxon>
        <taxon>Panagrolaimoidea</taxon>
        <taxon>Panagrolaimidae</taxon>
        <taxon>Panagrellus</taxon>
    </lineage>
</organism>
<evidence type="ECO:0000256" key="1">
    <source>
        <dbReference type="SAM" id="MobiDB-lite"/>
    </source>
</evidence>
<accession>A0A7E4VWL7</accession>
<proteinExistence type="predicted"/>
<feature type="region of interest" description="Disordered" evidence="1">
    <location>
        <begin position="1"/>
        <end position="33"/>
    </location>
</feature>
<reference evidence="2" key="1">
    <citation type="journal article" date="2013" name="Genetics">
        <title>The draft genome and transcriptome of Panagrellus redivivus are shaped by the harsh demands of a free-living lifestyle.</title>
        <authorList>
            <person name="Srinivasan J."/>
            <person name="Dillman A.R."/>
            <person name="Macchietto M.G."/>
            <person name="Heikkinen L."/>
            <person name="Lakso M."/>
            <person name="Fracchia K.M."/>
            <person name="Antoshechkin I."/>
            <person name="Mortazavi A."/>
            <person name="Wong G."/>
            <person name="Sternberg P.W."/>
        </authorList>
    </citation>
    <scope>NUCLEOTIDE SEQUENCE [LARGE SCALE GENOMIC DNA]</scope>
    <source>
        <strain evidence="2">MT8872</strain>
    </source>
</reference>
<keyword evidence="2" id="KW-1185">Reference proteome</keyword>